<dbReference type="Proteomes" id="UP000826212">
    <property type="component" value="Chromosome"/>
</dbReference>
<dbReference type="EMBL" id="CP081303">
    <property type="protein sequence ID" value="QZE13170.1"/>
    <property type="molecule type" value="Genomic_DNA"/>
</dbReference>
<accession>A0AC61NG18</accession>
<keyword evidence="2" id="KW-1185">Reference proteome</keyword>
<sequence length="866" mass="98929">MKKNSFILSFILCFLWINTLVQAKLESHINYSFVIQDSIYVVQDSLKIKQDTTRNDSIAKKSNTIDAQIISTGKDSIVVMPRKGKTVYYGDASVIYKDLSLKAAYIEMTMDSSEIFAKGMPDSTGTIIGKPIFKQGSDEFDAETIRYNFKTKKGIVSGVVTEQEGGTVKGGKTKMLNDSVFCMVNGRYSTCDHIDHPHFYLQLTKAKVIKNKKIISGPAYLVIEDVSLKFLFIPFGYFPNQKKYSSGILIPSYGEEQNRGFFLRDLGYYWAASPYFDFQALTDIYSNGSWGIKGKSSYKKRYKFNGNFNLQYYSNIFGEKGITTGKLAYRKQNQFSVRWNHSQDSKANPTQNFSASVNLSSQSFNQDNATNYNDYLSSTQNSSISYSKNWPGTPFSFTSTLNASQNTSDSTINLTLPNISFNMSRVRPFKRENMVGGAKWYDNLSLSYSLTMANSINTKQDQLMSSSLSKDWRNGVKHSIPISTSVRFLKYITATPSFSYNERWYTYSSEQYRMSDGKVGKDTIPGFTRDFDYSFSIGTSTTLYGMYQPISKNSKIKGIRHVMRPSISLSYRPDFSDPKYGMYGSYIDKNGKEVKYSYHSDGIYGYAGSGKSGTISFSLDNNIEMKVLNTKDTTSNEPYKKIPLLDQLSFNTSYNLMADSLNLSPIQVRGRTKVAGININFGTTLDPYYFDKNAGTRVNKFLVNETGRLVRATNANLSFGMDFHSKKGEAKKNNDSDKQVEDPYMHMTHNYADFDVPWNFSFDYALNYSHYDPRNDASISQTLNFNGDFNLTKKWKFSFNSGYDLQKREFTFTRFSIFRNLHCWQMSFDMVPFGYRQSYTFTIQASSSMLKDLKLTKRKSFYDKQY</sequence>
<name>A0AC61NG18_9BACT</name>
<gene>
    <name evidence="1" type="ORF">K4L44_11280</name>
</gene>
<protein>
    <submittedName>
        <fullName evidence="1">LPS-assembly protein LptD</fullName>
    </submittedName>
</protein>
<reference evidence="1" key="1">
    <citation type="submission" date="2021-08" db="EMBL/GenBank/DDBJ databases">
        <title>Novel anaerobic bacterium isolated from sea squirt in East Sea, Republic of Korea.</title>
        <authorList>
            <person name="Nguyen T.H."/>
            <person name="Li Z."/>
            <person name="Lee Y.-J."/>
            <person name="Ko J."/>
            <person name="Kim S.-G."/>
        </authorList>
    </citation>
    <scope>NUCLEOTIDE SEQUENCE</scope>
    <source>
        <strain evidence="1">KCTC 25031</strain>
    </source>
</reference>
<organism evidence="1 2">
    <name type="scientific">Halosquirtibacter laminarini</name>
    <dbReference type="NCBI Taxonomy" id="3374600"/>
    <lineage>
        <taxon>Bacteria</taxon>
        <taxon>Pseudomonadati</taxon>
        <taxon>Bacteroidota</taxon>
        <taxon>Bacteroidia</taxon>
        <taxon>Marinilabiliales</taxon>
        <taxon>Prolixibacteraceae</taxon>
        <taxon>Halosquirtibacter</taxon>
    </lineage>
</organism>
<evidence type="ECO:0000313" key="1">
    <source>
        <dbReference type="EMBL" id="QZE13170.1"/>
    </source>
</evidence>
<proteinExistence type="predicted"/>
<evidence type="ECO:0000313" key="2">
    <source>
        <dbReference type="Proteomes" id="UP000826212"/>
    </source>
</evidence>